<comment type="subcellular location">
    <subcellularLocation>
        <location evidence="2">Membrane</location>
        <topology evidence="2">Peripheral membrane protein</topology>
    </subcellularLocation>
</comment>
<evidence type="ECO:0000256" key="2">
    <source>
        <dbReference type="ARBA" id="ARBA00004170"/>
    </source>
</evidence>
<sequence length="283" mass="29697">MSERLSDVSARIEGIHQLGSVVNAMRGIAGARMQKARAELKAVDAYSATIEQALGRALALLPPSSPDPAAGEGATALVVFAGEQGFAGAFSEKVLADIADETSPVFLVGTRGAVLAAERGIAPSWQRPLPAQSTGIPKLASDLVDALYERIALGAVDRVETIYAEASLSGELTIRRRQLLPLDPNAIPAAQEPVPPLLNLRPDALVAEITAEFLTARLTRAALHAFAAENQARMNAMAGARRDIDRRLGELEAVFRRVRQEAITAEIVELAAGSAAAAGGSPR</sequence>
<evidence type="ECO:0000256" key="5">
    <source>
        <dbReference type="ARBA" id="ARBA00022781"/>
    </source>
</evidence>
<dbReference type="Pfam" id="PF00231">
    <property type="entry name" value="ATP-synt"/>
    <property type="match status" value="1"/>
</dbReference>
<comment type="function">
    <text evidence="1">Produces ATP from ADP in the presence of a proton gradient across the membrane. The gamma chain is believed to be important in regulating ATPase activity and the flow of protons through the CF(0) complex.</text>
</comment>
<dbReference type="AlphaFoldDB" id="A0A9X1P277"/>
<protein>
    <submittedName>
        <fullName evidence="11">F0F1 ATP synthase subunit gamma</fullName>
    </submittedName>
</protein>
<dbReference type="PANTHER" id="PTHR11693">
    <property type="entry name" value="ATP SYNTHASE GAMMA CHAIN"/>
    <property type="match status" value="1"/>
</dbReference>
<dbReference type="Gene3D" id="1.10.287.80">
    <property type="entry name" value="ATP synthase, gamma subunit, helix hairpin domain"/>
    <property type="match status" value="1"/>
</dbReference>
<evidence type="ECO:0000256" key="8">
    <source>
        <dbReference type="ARBA" id="ARBA00023196"/>
    </source>
</evidence>
<organism evidence="11 12">
    <name type="scientific">Jiella avicenniae</name>
    <dbReference type="NCBI Taxonomy" id="2907202"/>
    <lineage>
        <taxon>Bacteria</taxon>
        <taxon>Pseudomonadati</taxon>
        <taxon>Pseudomonadota</taxon>
        <taxon>Alphaproteobacteria</taxon>
        <taxon>Hyphomicrobiales</taxon>
        <taxon>Aurantimonadaceae</taxon>
        <taxon>Jiella</taxon>
    </lineage>
</organism>
<reference evidence="11" key="1">
    <citation type="submission" date="2022-01" db="EMBL/GenBank/DDBJ databases">
        <title>Jiella avicenniae sp. nov., a novel endophytic bacterium isolated from bark of Avicennia marina.</title>
        <authorList>
            <person name="Tuo L."/>
        </authorList>
    </citation>
    <scope>NUCLEOTIDE SEQUENCE</scope>
    <source>
        <strain evidence="11">CBK1P-4</strain>
    </source>
</reference>
<evidence type="ECO:0000256" key="4">
    <source>
        <dbReference type="ARBA" id="ARBA00022448"/>
    </source>
</evidence>
<keyword evidence="6" id="KW-0406">Ion transport</keyword>
<dbReference type="GO" id="GO:0046933">
    <property type="term" value="F:proton-transporting ATP synthase activity, rotational mechanism"/>
    <property type="evidence" value="ECO:0007669"/>
    <property type="project" value="InterPro"/>
</dbReference>
<keyword evidence="8" id="KW-0139">CF(1)</keyword>
<dbReference type="EMBL" id="JAJUWU010000010">
    <property type="protein sequence ID" value="MCE7028786.1"/>
    <property type="molecule type" value="Genomic_DNA"/>
</dbReference>
<evidence type="ECO:0000256" key="7">
    <source>
        <dbReference type="ARBA" id="ARBA00023136"/>
    </source>
</evidence>
<dbReference type="EMBL" id="JAJUWU010000006">
    <property type="protein sequence ID" value="MCE7027744.1"/>
    <property type="molecule type" value="Genomic_DNA"/>
</dbReference>
<evidence type="ECO:0000313" key="11">
    <source>
        <dbReference type="EMBL" id="MCE7028786.1"/>
    </source>
</evidence>
<dbReference type="PRINTS" id="PR00126">
    <property type="entry name" value="ATPASEGAMMA"/>
</dbReference>
<dbReference type="PANTHER" id="PTHR11693:SF22">
    <property type="entry name" value="ATP SYNTHASE SUBUNIT GAMMA, MITOCHONDRIAL"/>
    <property type="match status" value="1"/>
</dbReference>
<dbReference type="RefSeq" id="WP_233718850.1">
    <property type="nucleotide sequence ID" value="NZ_JAJUWU010000006.1"/>
</dbReference>
<evidence type="ECO:0000256" key="9">
    <source>
        <dbReference type="ARBA" id="ARBA00023310"/>
    </source>
</evidence>
<accession>A0A9X1P277</accession>
<evidence type="ECO:0000313" key="12">
    <source>
        <dbReference type="Proteomes" id="UP001139035"/>
    </source>
</evidence>
<gene>
    <name evidence="10" type="ORF">LZD57_07050</name>
    <name evidence="11" type="ORF">LZD57_12365</name>
</gene>
<evidence type="ECO:0000313" key="10">
    <source>
        <dbReference type="EMBL" id="MCE7027744.1"/>
    </source>
</evidence>
<evidence type="ECO:0000256" key="3">
    <source>
        <dbReference type="ARBA" id="ARBA00007681"/>
    </source>
</evidence>
<keyword evidence="5" id="KW-0375">Hydrogen ion transport</keyword>
<comment type="caution">
    <text evidence="11">The sequence shown here is derived from an EMBL/GenBank/DDBJ whole genome shotgun (WGS) entry which is preliminary data.</text>
</comment>
<evidence type="ECO:0000256" key="1">
    <source>
        <dbReference type="ARBA" id="ARBA00003456"/>
    </source>
</evidence>
<name>A0A9X1P277_9HYPH</name>
<keyword evidence="4" id="KW-0813">Transport</keyword>
<evidence type="ECO:0000256" key="6">
    <source>
        <dbReference type="ARBA" id="ARBA00023065"/>
    </source>
</evidence>
<dbReference type="Gene3D" id="3.40.1380.10">
    <property type="match status" value="1"/>
</dbReference>
<keyword evidence="7" id="KW-0472">Membrane</keyword>
<keyword evidence="9" id="KW-0066">ATP synthesis</keyword>
<comment type="similarity">
    <text evidence="3">Belongs to the ATPase gamma chain family.</text>
</comment>
<dbReference type="InterPro" id="IPR035968">
    <property type="entry name" value="ATP_synth_F1_ATPase_gsu"/>
</dbReference>
<keyword evidence="12" id="KW-1185">Reference proteome</keyword>
<dbReference type="SUPFAM" id="SSF52943">
    <property type="entry name" value="ATP synthase (F1-ATPase), gamma subunit"/>
    <property type="match status" value="1"/>
</dbReference>
<dbReference type="Proteomes" id="UP001139035">
    <property type="component" value="Unassembled WGS sequence"/>
</dbReference>
<proteinExistence type="inferred from homology"/>
<dbReference type="GO" id="GO:0045259">
    <property type="term" value="C:proton-transporting ATP synthase complex"/>
    <property type="evidence" value="ECO:0007669"/>
    <property type="project" value="UniProtKB-KW"/>
</dbReference>
<dbReference type="InterPro" id="IPR000131">
    <property type="entry name" value="ATP_synth_F1_gsu"/>
</dbReference>